<dbReference type="GO" id="GO:0016226">
    <property type="term" value="P:iron-sulfur cluster assembly"/>
    <property type="evidence" value="ECO:0007669"/>
    <property type="project" value="InterPro"/>
</dbReference>
<reference evidence="3 4" key="1">
    <citation type="submission" date="2020-08" db="EMBL/GenBank/DDBJ databases">
        <title>Genome public.</title>
        <authorList>
            <person name="Liu C."/>
            <person name="Sun Q."/>
        </authorList>
    </citation>
    <scope>NUCLEOTIDE SEQUENCE [LARGE SCALE GENOMIC DNA]</scope>
    <source>
        <strain evidence="3 4">NSJ-26</strain>
    </source>
</reference>
<gene>
    <name evidence="3" type="ORF">H8689_00480</name>
</gene>
<dbReference type="GO" id="GO:0005506">
    <property type="term" value="F:iron ion binding"/>
    <property type="evidence" value="ECO:0007669"/>
    <property type="project" value="InterPro"/>
</dbReference>
<dbReference type="CDD" id="cd06664">
    <property type="entry name" value="IscU_like"/>
    <property type="match status" value="1"/>
</dbReference>
<keyword evidence="4" id="KW-1185">Reference proteome</keyword>
<name>A0A926ILJ6_9FIRM</name>
<dbReference type="Proteomes" id="UP000601522">
    <property type="component" value="Unassembled WGS sequence"/>
</dbReference>
<proteinExistence type="inferred from homology"/>
<dbReference type="GO" id="GO:0051536">
    <property type="term" value="F:iron-sulfur cluster binding"/>
    <property type="evidence" value="ECO:0007669"/>
    <property type="project" value="InterPro"/>
</dbReference>
<organism evidence="3 4">
    <name type="scientific">Wansuia hejianensis</name>
    <dbReference type="NCBI Taxonomy" id="2763667"/>
    <lineage>
        <taxon>Bacteria</taxon>
        <taxon>Bacillati</taxon>
        <taxon>Bacillota</taxon>
        <taxon>Clostridia</taxon>
        <taxon>Lachnospirales</taxon>
        <taxon>Lachnospiraceae</taxon>
        <taxon>Wansuia</taxon>
    </lineage>
</organism>
<dbReference type="Gene3D" id="3.90.1010.10">
    <property type="match status" value="1"/>
</dbReference>
<feature type="domain" description="NIF system FeS cluster assembly NifU N-terminal" evidence="2">
    <location>
        <begin position="7"/>
        <end position="127"/>
    </location>
</feature>
<evidence type="ECO:0000256" key="1">
    <source>
        <dbReference type="ARBA" id="ARBA00006420"/>
    </source>
</evidence>
<dbReference type="EMBL" id="JACRTK010000001">
    <property type="protein sequence ID" value="MBC8589621.1"/>
    <property type="molecule type" value="Genomic_DNA"/>
</dbReference>
<dbReference type="PANTHER" id="PTHR10093">
    <property type="entry name" value="IRON-SULFUR CLUSTER ASSEMBLY ENZYME NIFU HOMOLOG"/>
    <property type="match status" value="1"/>
</dbReference>
<evidence type="ECO:0000313" key="3">
    <source>
        <dbReference type="EMBL" id="MBC8589621.1"/>
    </source>
</evidence>
<dbReference type="FunFam" id="3.90.1010.10:FF:000002">
    <property type="entry name" value="Iron-sulfur cluster assembly scaffold protein NifU"/>
    <property type="match status" value="1"/>
</dbReference>
<protein>
    <submittedName>
        <fullName evidence="3">SUF system NifU family Fe-S cluster assembly protein</fullName>
    </submittedName>
</protein>
<comment type="caution">
    <text evidence="3">The sequence shown here is derived from an EMBL/GenBank/DDBJ whole genome shotgun (WGS) entry which is preliminary data.</text>
</comment>
<dbReference type="SUPFAM" id="SSF82649">
    <property type="entry name" value="SufE/NifU"/>
    <property type="match status" value="1"/>
</dbReference>
<dbReference type="InterPro" id="IPR002871">
    <property type="entry name" value="NIF_FeS_clus_asmbl_NifU_N"/>
</dbReference>
<dbReference type="Pfam" id="PF01592">
    <property type="entry name" value="NifU_N"/>
    <property type="match status" value="1"/>
</dbReference>
<sequence>MDLNMIYTQLIMEHNKSGHNKKSLENPDISEKGHNPSCGDDITLEIKLNGDLIENASFVGVGCAISQASTSMMIDLIKGKTIEEAMELVETFIGMIKKEITNEKDLEKLEDAMVLQNISNMPARVKCAVLAWHTLKEALSSL</sequence>
<comment type="similarity">
    <text evidence="1">Belongs to the NifU family.</text>
</comment>
<evidence type="ECO:0000259" key="2">
    <source>
        <dbReference type="Pfam" id="PF01592"/>
    </source>
</evidence>
<dbReference type="NCBIfam" id="TIGR01994">
    <property type="entry name" value="SUF_scaf_2"/>
    <property type="match status" value="1"/>
</dbReference>
<accession>A0A926ILJ6</accession>
<dbReference type="AlphaFoldDB" id="A0A926ILJ6"/>
<evidence type="ECO:0000313" key="4">
    <source>
        <dbReference type="Proteomes" id="UP000601522"/>
    </source>
</evidence>
<dbReference type="RefSeq" id="WP_249322440.1">
    <property type="nucleotide sequence ID" value="NZ_JACRTK010000001.1"/>
</dbReference>